<accession>A0A914RH72</accession>
<keyword evidence="1" id="KW-1185">Reference proteome</keyword>
<protein>
    <submittedName>
        <fullName evidence="2">Uncharacterized protein</fullName>
    </submittedName>
</protein>
<sequence length="74" mass="8241">MVADKVRDAHLLSTIAVRRLAMLIVEGTGRVLRSMSRQLEKILSIELAARDPQSYPRLIPPHIQNAGTSGHRDI</sequence>
<name>A0A914RH72_PAREQ</name>
<reference evidence="2" key="1">
    <citation type="submission" date="2022-11" db="UniProtKB">
        <authorList>
            <consortium name="WormBaseParasite"/>
        </authorList>
    </citation>
    <scope>IDENTIFICATION</scope>
</reference>
<dbReference type="AlphaFoldDB" id="A0A914RH72"/>
<evidence type="ECO:0000313" key="2">
    <source>
        <dbReference type="WBParaSite" id="PEQ_0000567001-mRNA-1"/>
    </source>
</evidence>
<evidence type="ECO:0000313" key="1">
    <source>
        <dbReference type="Proteomes" id="UP000887564"/>
    </source>
</evidence>
<dbReference type="WBParaSite" id="PEQ_0000567001-mRNA-1">
    <property type="protein sequence ID" value="PEQ_0000567001-mRNA-1"/>
    <property type="gene ID" value="PEQ_0000567001"/>
</dbReference>
<organism evidence="1 2">
    <name type="scientific">Parascaris equorum</name>
    <name type="common">Equine roundworm</name>
    <dbReference type="NCBI Taxonomy" id="6256"/>
    <lineage>
        <taxon>Eukaryota</taxon>
        <taxon>Metazoa</taxon>
        <taxon>Ecdysozoa</taxon>
        <taxon>Nematoda</taxon>
        <taxon>Chromadorea</taxon>
        <taxon>Rhabditida</taxon>
        <taxon>Spirurina</taxon>
        <taxon>Ascaridomorpha</taxon>
        <taxon>Ascaridoidea</taxon>
        <taxon>Ascarididae</taxon>
        <taxon>Parascaris</taxon>
    </lineage>
</organism>
<dbReference type="Proteomes" id="UP000887564">
    <property type="component" value="Unplaced"/>
</dbReference>
<proteinExistence type="predicted"/>